<accession>A0A699J5H9</accession>
<dbReference type="Pfam" id="PF22936">
    <property type="entry name" value="Pol_BBD"/>
    <property type="match status" value="1"/>
</dbReference>
<feature type="region of interest" description="Disordered" evidence="2">
    <location>
        <begin position="173"/>
        <end position="198"/>
    </location>
</feature>
<proteinExistence type="predicted"/>
<dbReference type="InterPro" id="IPR054722">
    <property type="entry name" value="PolX-like_BBD"/>
</dbReference>
<feature type="non-terminal residue" evidence="5">
    <location>
        <position position="1"/>
    </location>
</feature>
<reference evidence="5" key="1">
    <citation type="journal article" date="2019" name="Sci. Rep.">
        <title>Draft genome of Tanacetum cinerariifolium, the natural source of mosquito coil.</title>
        <authorList>
            <person name="Yamashiro T."/>
            <person name="Shiraishi A."/>
            <person name="Satake H."/>
            <person name="Nakayama K."/>
        </authorList>
    </citation>
    <scope>NUCLEOTIDE SEQUENCE</scope>
</reference>
<dbReference type="PANTHER" id="PTHR11439">
    <property type="entry name" value="GAG-POL-RELATED RETROTRANSPOSON"/>
    <property type="match status" value="1"/>
</dbReference>
<dbReference type="InterPro" id="IPR013103">
    <property type="entry name" value="RVT_2"/>
</dbReference>
<keyword evidence="1" id="KW-0064">Aspartyl protease</keyword>
<evidence type="ECO:0000259" key="4">
    <source>
        <dbReference type="Pfam" id="PF22936"/>
    </source>
</evidence>
<feature type="compositionally biased region" description="Polar residues" evidence="2">
    <location>
        <begin position="180"/>
        <end position="198"/>
    </location>
</feature>
<name>A0A699J5H9_TANCI</name>
<evidence type="ECO:0000259" key="3">
    <source>
        <dbReference type="Pfam" id="PF07727"/>
    </source>
</evidence>
<keyword evidence="1" id="KW-0645">Protease</keyword>
<dbReference type="AlphaFoldDB" id="A0A699J5H9"/>
<sequence length="566" mass="63295">VIQIVLWYLDSGFSKHMTGDCSQLTNFINKFLGTVKIGNDHATKIIGYRDYQIGNVTISRVYYMEGLGYNLFSVRRIIKTINVDFDELTAMASIDNSLEPALHKMTPATISSNFIPNPLPSTSYLPPLRTNGDILFQPLFDELLNPPPSVDLPASKVIALIAKVVALEPAASTSSPSSTIVDQNAPSTSNSQTSHETLSSVISNDVKEENHDLDVAHMNNDPFFGILILENVSEASSSLDVIPTIVHTASPNSEHTYKDALTQACRMEAIQEELNEFDHLEVWELFPRGILKNKARLVACGYRQEEGIYFEESFALVGRLDAIRIFLAFAAHMNMIVYQMDVKTTILNGILREVYVSQPDGFMDKDNPNHVCKIKKALYGLKQAPHAWYVLLSKFLLSQEFSKGTVDPTLFIRRQGKDILLSKYALKSLKKYGMESSDPVNTPMVEKSKLDKDPQGKAVDPTHYHRMAGTLMYLTASRRDLTFAVCMCARLQAKPTEKYLHVVKRIFKYLRGTNNRGLWYPNDSFIALIAYADADHAGTSGSMQLLGDKLVSWSSKRQKSDAISNT</sequence>
<keyword evidence="1" id="KW-0378">Hydrolase</keyword>
<evidence type="ECO:0000256" key="2">
    <source>
        <dbReference type="SAM" id="MobiDB-lite"/>
    </source>
</evidence>
<evidence type="ECO:0000313" key="5">
    <source>
        <dbReference type="EMBL" id="GFA08894.1"/>
    </source>
</evidence>
<dbReference type="InterPro" id="IPR043502">
    <property type="entry name" value="DNA/RNA_pol_sf"/>
</dbReference>
<organism evidence="5">
    <name type="scientific">Tanacetum cinerariifolium</name>
    <name type="common">Dalmatian daisy</name>
    <name type="synonym">Chrysanthemum cinerariifolium</name>
    <dbReference type="NCBI Taxonomy" id="118510"/>
    <lineage>
        <taxon>Eukaryota</taxon>
        <taxon>Viridiplantae</taxon>
        <taxon>Streptophyta</taxon>
        <taxon>Embryophyta</taxon>
        <taxon>Tracheophyta</taxon>
        <taxon>Spermatophyta</taxon>
        <taxon>Magnoliopsida</taxon>
        <taxon>eudicotyledons</taxon>
        <taxon>Gunneridae</taxon>
        <taxon>Pentapetalae</taxon>
        <taxon>asterids</taxon>
        <taxon>campanulids</taxon>
        <taxon>Asterales</taxon>
        <taxon>Asteraceae</taxon>
        <taxon>Asteroideae</taxon>
        <taxon>Anthemideae</taxon>
        <taxon>Anthemidinae</taxon>
        <taxon>Tanacetum</taxon>
    </lineage>
</organism>
<gene>
    <name evidence="5" type="ORF">Tci_580866</name>
</gene>
<protein>
    <submittedName>
        <fullName evidence="5">Uncharacterized protein</fullName>
    </submittedName>
</protein>
<dbReference type="SUPFAM" id="SSF56672">
    <property type="entry name" value="DNA/RNA polymerases"/>
    <property type="match status" value="1"/>
</dbReference>
<comment type="caution">
    <text evidence="5">The sequence shown here is derived from an EMBL/GenBank/DDBJ whole genome shotgun (WGS) entry which is preliminary data.</text>
</comment>
<dbReference type="EMBL" id="BKCJ010367182">
    <property type="protein sequence ID" value="GFA08894.1"/>
    <property type="molecule type" value="Genomic_DNA"/>
</dbReference>
<dbReference type="PANTHER" id="PTHR11439:SF495">
    <property type="entry name" value="REVERSE TRANSCRIPTASE, RNA-DEPENDENT DNA POLYMERASE-RELATED"/>
    <property type="match status" value="1"/>
</dbReference>
<feature type="domain" description="Retrovirus-related Pol polyprotein from transposon TNT 1-94-like beta-barrel" evidence="4">
    <location>
        <begin position="7"/>
        <end position="78"/>
    </location>
</feature>
<evidence type="ECO:0000256" key="1">
    <source>
        <dbReference type="ARBA" id="ARBA00022750"/>
    </source>
</evidence>
<dbReference type="GO" id="GO:0004190">
    <property type="term" value="F:aspartic-type endopeptidase activity"/>
    <property type="evidence" value="ECO:0007669"/>
    <property type="project" value="UniProtKB-KW"/>
</dbReference>
<dbReference type="Pfam" id="PF07727">
    <property type="entry name" value="RVT_2"/>
    <property type="match status" value="1"/>
</dbReference>
<feature type="domain" description="Reverse transcriptase Ty1/copia-type" evidence="3">
    <location>
        <begin position="292"/>
        <end position="421"/>
    </location>
</feature>